<dbReference type="AlphaFoldDB" id="A0A7K3VVY3"/>
<name>A0A7K3VVY3_9ACTN</name>
<evidence type="ECO:0000313" key="1">
    <source>
        <dbReference type="EMBL" id="NEK56488.1"/>
    </source>
</evidence>
<dbReference type="Proteomes" id="UP000470246">
    <property type="component" value="Unassembled WGS sequence"/>
</dbReference>
<dbReference type="RefSeq" id="WP_163479671.1">
    <property type="nucleotide sequence ID" value="NZ_JAAGWF010000002.1"/>
</dbReference>
<reference evidence="1 2" key="1">
    <citation type="submission" date="2020-02" db="EMBL/GenBank/DDBJ databases">
        <title>Geodermatophilus sabuli CPCC 205279 I12A-02694.</title>
        <authorList>
            <person name="Jiang Z."/>
        </authorList>
    </citation>
    <scope>NUCLEOTIDE SEQUENCE [LARGE SCALE GENOMIC DNA]</scope>
    <source>
        <strain evidence="1 2">I12A-02694</strain>
    </source>
</reference>
<keyword evidence="2" id="KW-1185">Reference proteome</keyword>
<dbReference type="EMBL" id="JAAGWF010000002">
    <property type="protein sequence ID" value="NEK56488.1"/>
    <property type="molecule type" value="Genomic_DNA"/>
</dbReference>
<sequence>MTLAVPTTRTAGSPAGRGDAVDRIIAAVAADPAPRLTGRAPAGGAELADRIRRAAMDVELATVLTVRAERLGNPVLASMLRERAAVRRGRAERIRADLAARGVITHRAA</sequence>
<protein>
    <submittedName>
        <fullName evidence="1">Uncharacterized protein</fullName>
    </submittedName>
</protein>
<organism evidence="1 2">
    <name type="scientific">Geodermatophilus sabuli</name>
    <dbReference type="NCBI Taxonomy" id="1564158"/>
    <lineage>
        <taxon>Bacteria</taxon>
        <taxon>Bacillati</taxon>
        <taxon>Actinomycetota</taxon>
        <taxon>Actinomycetes</taxon>
        <taxon>Geodermatophilales</taxon>
        <taxon>Geodermatophilaceae</taxon>
        <taxon>Geodermatophilus</taxon>
    </lineage>
</organism>
<proteinExistence type="predicted"/>
<evidence type="ECO:0000313" key="2">
    <source>
        <dbReference type="Proteomes" id="UP000470246"/>
    </source>
</evidence>
<accession>A0A7K3VVY3</accession>
<gene>
    <name evidence="1" type="ORF">GCU56_01180</name>
</gene>
<comment type="caution">
    <text evidence="1">The sequence shown here is derived from an EMBL/GenBank/DDBJ whole genome shotgun (WGS) entry which is preliminary data.</text>
</comment>